<dbReference type="AlphaFoldDB" id="A0A388TGF4"/>
<evidence type="ECO:0000256" key="3">
    <source>
        <dbReference type="ARBA" id="ARBA00022989"/>
    </source>
</evidence>
<dbReference type="Proteomes" id="UP000275925">
    <property type="component" value="Unassembled WGS sequence"/>
</dbReference>
<accession>A0A388TGF4</accession>
<evidence type="ECO:0000313" key="8">
    <source>
        <dbReference type="Proteomes" id="UP000275925"/>
    </source>
</evidence>
<dbReference type="PANTHER" id="PTHR37422:SF13">
    <property type="entry name" value="LIPOPOLYSACCHARIDE BIOSYNTHESIS PROTEIN PA4999-RELATED"/>
    <property type="match status" value="1"/>
</dbReference>
<feature type="transmembrane region" description="Helical" evidence="5">
    <location>
        <begin position="334"/>
        <end position="355"/>
    </location>
</feature>
<comment type="subcellular location">
    <subcellularLocation>
        <location evidence="1">Membrane</location>
        <topology evidence="1">Multi-pass membrane protein</topology>
    </subcellularLocation>
</comment>
<keyword evidence="8" id="KW-1185">Reference proteome</keyword>
<feature type="transmembrane region" description="Helical" evidence="5">
    <location>
        <begin position="132"/>
        <end position="154"/>
    </location>
</feature>
<evidence type="ECO:0000256" key="1">
    <source>
        <dbReference type="ARBA" id="ARBA00004141"/>
    </source>
</evidence>
<keyword evidence="2 5" id="KW-0812">Transmembrane</keyword>
<protein>
    <recommendedName>
        <fullName evidence="6">O-antigen ligase-related domain-containing protein</fullName>
    </recommendedName>
</protein>
<dbReference type="InterPro" id="IPR007016">
    <property type="entry name" value="O-antigen_ligase-rel_domated"/>
</dbReference>
<feature type="transmembrane region" description="Helical" evidence="5">
    <location>
        <begin position="35"/>
        <end position="52"/>
    </location>
</feature>
<gene>
    <name evidence="7" type="ORF">NO2_0503</name>
</gene>
<evidence type="ECO:0000256" key="4">
    <source>
        <dbReference type="ARBA" id="ARBA00023136"/>
    </source>
</evidence>
<evidence type="ECO:0000313" key="7">
    <source>
        <dbReference type="EMBL" id="GBR75872.1"/>
    </source>
</evidence>
<proteinExistence type="predicted"/>
<feature type="transmembrane region" description="Helical" evidence="5">
    <location>
        <begin position="6"/>
        <end position="23"/>
    </location>
</feature>
<feature type="transmembrane region" description="Helical" evidence="5">
    <location>
        <begin position="90"/>
        <end position="112"/>
    </location>
</feature>
<evidence type="ECO:0000256" key="2">
    <source>
        <dbReference type="ARBA" id="ARBA00022692"/>
    </source>
</evidence>
<keyword evidence="4 5" id="KW-0472">Membrane</keyword>
<feature type="transmembrane region" description="Helical" evidence="5">
    <location>
        <begin position="199"/>
        <end position="215"/>
    </location>
</feature>
<reference evidence="7 8" key="1">
    <citation type="journal article" date="2019" name="ISME J.">
        <title>Genome analyses of uncultured TG2/ZB3 bacteria in 'Margulisbacteria' specifically attached to ectosymbiotic spirochetes of protists in the termite gut.</title>
        <authorList>
            <person name="Utami Y.D."/>
            <person name="Kuwahara H."/>
            <person name="Igai K."/>
            <person name="Murakami T."/>
            <person name="Sugaya K."/>
            <person name="Morikawa T."/>
            <person name="Nagura Y."/>
            <person name="Yuki M."/>
            <person name="Deevong P."/>
            <person name="Inoue T."/>
            <person name="Kihara K."/>
            <person name="Lo N."/>
            <person name="Yamada A."/>
            <person name="Ohkuma M."/>
            <person name="Hongoh Y."/>
        </authorList>
    </citation>
    <scope>NUCLEOTIDE SEQUENCE [LARGE SCALE GENOMIC DNA]</scope>
    <source>
        <strain evidence="7">NkOx7-02</strain>
    </source>
</reference>
<feature type="transmembrane region" description="Helical" evidence="5">
    <location>
        <begin position="222"/>
        <end position="239"/>
    </location>
</feature>
<feature type="domain" description="O-antigen ligase-related" evidence="6">
    <location>
        <begin position="184"/>
        <end position="349"/>
    </location>
</feature>
<evidence type="ECO:0000256" key="5">
    <source>
        <dbReference type="SAM" id="Phobius"/>
    </source>
</evidence>
<dbReference type="PANTHER" id="PTHR37422">
    <property type="entry name" value="TEICHURONIC ACID BIOSYNTHESIS PROTEIN TUAE"/>
    <property type="match status" value="1"/>
</dbReference>
<feature type="transmembrane region" description="Helical" evidence="5">
    <location>
        <begin position="58"/>
        <end position="78"/>
    </location>
</feature>
<dbReference type="GO" id="GO:0016020">
    <property type="term" value="C:membrane"/>
    <property type="evidence" value="ECO:0007669"/>
    <property type="project" value="UniProtKB-SubCell"/>
</dbReference>
<organism evidence="7 8">
    <name type="scientific">Candidatus Termititenax persephonae</name>
    <dbReference type="NCBI Taxonomy" id="2218525"/>
    <lineage>
        <taxon>Bacteria</taxon>
        <taxon>Bacillati</taxon>
        <taxon>Candidatus Margulisiibacteriota</taxon>
        <taxon>Candidatus Termititenacia</taxon>
        <taxon>Candidatus Termititenacales</taxon>
        <taxon>Candidatus Termititenacaceae</taxon>
        <taxon>Candidatus Termititenax</taxon>
    </lineage>
</organism>
<feature type="transmembrane region" description="Helical" evidence="5">
    <location>
        <begin position="390"/>
        <end position="407"/>
    </location>
</feature>
<feature type="transmembrane region" description="Helical" evidence="5">
    <location>
        <begin position="367"/>
        <end position="384"/>
    </location>
</feature>
<keyword evidence="3 5" id="KW-1133">Transmembrane helix</keyword>
<name>A0A388TGF4_9BACT</name>
<dbReference type="EMBL" id="BGZO01000009">
    <property type="protein sequence ID" value="GBR75872.1"/>
    <property type="molecule type" value="Genomic_DNA"/>
</dbReference>
<sequence length="416" mass="47104">MALPFWLANLATVGVLGLLFSYTKERAWGWVRRRNGYELPFCLLLIAAWWSVCDAYLPAQAAADAASLTLLVGMFYFLAAGVRSKKDFSFLWLTACGGYVLVLLCGFLQYGMANWNWPPIPGLSFLLETKGLNRICSVFIARAGTGVFSAFMSLAAPVHIGWFCRELGAKKIKNWLVIIAHLLILGLSIFNIIFSFSRSLLVAYLLVFLFVLLKAKHWKQLLAVGLILGVLAMLCLPPLQKTLSMLFDRNDYSNRDHIDSIVLTFRNIARHPLNGWGGGHINTRLKKIAGRWTNLRGQYKTPEEIRRANENLFIIDQEAQADGVLYVFSPHNMYLGYFLEYGFLGFLGVLLLLIYTYRRLRVLPGSIAYGLLLGLISFAAYGLLHDSIRAPIMAYLFWFYLLLVVKFEEFYGTNQD</sequence>
<evidence type="ECO:0000259" key="6">
    <source>
        <dbReference type="Pfam" id="PF04932"/>
    </source>
</evidence>
<feature type="transmembrane region" description="Helical" evidence="5">
    <location>
        <begin position="175"/>
        <end position="193"/>
    </location>
</feature>
<dbReference type="InterPro" id="IPR051533">
    <property type="entry name" value="WaaL-like"/>
</dbReference>
<dbReference type="Pfam" id="PF04932">
    <property type="entry name" value="Wzy_C"/>
    <property type="match status" value="1"/>
</dbReference>
<comment type="caution">
    <text evidence="7">The sequence shown here is derived from an EMBL/GenBank/DDBJ whole genome shotgun (WGS) entry which is preliminary data.</text>
</comment>